<reference evidence="1 2" key="1">
    <citation type="submission" date="2018-10" db="EMBL/GenBank/DDBJ databases">
        <title>Xanthobacter tagetidis genome sequencing and assembly.</title>
        <authorList>
            <person name="Maclea K.S."/>
            <person name="Goen A.E."/>
            <person name="Fatima S.A."/>
        </authorList>
    </citation>
    <scope>NUCLEOTIDE SEQUENCE [LARGE SCALE GENOMIC DNA]</scope>
    <source>
        <strain evidence="1 2">ATCC 700314</strain>
    </source>
</reference>
<accession>A0A3L7A365</accession>
<organism evidence="1 2">
    <name type="scientific">Xanthobacter tagetidis</name>
    <dbReference type="NCBI Taxonomy" id="60216"/>
    <lineage>
        <taxon>Bacteria</taxon>
        <taxon>Pseudomonadati</taxon>
        <taxon>Pseudomonadota</taxon>
        <taxon>Alphaproteobacteria</taxon>
        <taxon>Hyphomicrobiales</taxon>
        <taxon>Xanthobacteraceae</taxon>
        <taxon>Xanthobacter</taxon>
    </lineage>
</organism>
<sequence length="65" mass="7275">MTANGLRDTGFFGRFAAAVSNFFSAVAEARRMADRYDYLSRLSNTELAQMGLVREDIPQVVARSR</sequence>
<dbReference type="Proteomes" id="UP000269692">
    <property type="component" value="Unassembled WGS sequence"/>
</dbReference>
<proteinExistence type="predicted"/>
<keyword evidence="2" id="KW-1185">Reference proteome</keyword>
<evidence type="ECO:0000313" key="1">
    <source>
        <dbReference type="EMBL" id="RLP74689.1"/>
    </source>
</evidence>
<protein>
    <submittedName>
        <fullName evidence="1">DUF1127 domain-containing protein</fullName>
    </submittedName>
</protein>
<comment type="caution">
    <text evidence="1">The sequence shown here is derived from an EMBL/GenBank/DDBJ whole genome shotgun (WGS) entry which is preliminary data.</text>
</comment>
<dbReference type="AlphaFoldDB" id="A0A3L7A365"/>
<gene>
    <name evidence="1" type="ORF">D9R14_18175</name>
</gene>
<name>A0A3L7A365_9HYPH</name>
<evidence type="ECO:0000313" key="2">
    <source>
        <dbReference type="Proteomes" id="UP000269692"/>
    </source>
</evidence>
<dbReference type="OrthoDB" id="8244198at2"/>
<dbReference type="EMBL" id="RCTF01000018">
    <property type="protein sequence ID" value="RLP74689.1"/>
    <property type="molecule type" value="Genomic_DNA"/>
</dbReference>